<evidence type="ECO:0000313" key="1">
    <source>
        <dbReference type="EMBL" id="BCS83701.1"/>
    </source>
</evidence>
<reference evidence="1 2" key="1">
    <citation type="submission" date="2021-02" db="EMBL/GenBank/DDBJ databases">
        <title>Cotonvirus japonicus, which uses Golgi apparatus of host cells for its virion factory, phylogenetically links tailed tupanvirus and icosahedral mimivirus.</title>
        <authorList>
            <person name="Takahashi H."/>
            <person name="Fukaya S."/>
            <person name="Song C."/>
            <person name="Murata K."/>
            <person name="Takemura M."/>
        </authorList>
    </citation>
    <scope>NUCLEOTIDE SEQUENCE [LARGE SCALE GENOMIC DNA]</scope>
</reference>
<accession>A0ABM7NUF5</accession>
<evidence type="ECO:0000313" key="2">
    <source>
        <dbReference type="Proteomes" id="UP001321479"/>
    </source>
</evidence>
<sequence length="210" mass="24964">MASVIIINSIISGSDSEEEKKNKYQYRKKINQLNDKFLLNAHNEDDRIGMGFMLYKLNNEYGIEISKYNIIQAGYDIDEIYEKLKECICHIICNNQKSNIIIYQIKGINPSLVSYDIVVSSNYPFVRFKTGYYRNYLYYINGDKTLMNKIYKKIPNLLTYRKYYNSIVNLNKKNLSEIYVKTFNKKTPKIFPKAKMRNRLAKFNKNIIFR</sequence>
<dbReference type="EMBL" id="AP024483">
    <property type="protein sequence ID" value="BCS83701.1"/>
    <property type="molecule type" value="Genomic_DNA"/>
</dbReference>
<name>A0ABM7NUF5_9VIRU</name>
<dbReference type="GeneID" id="80558906"/>
<dbReference type="Proteomes" id="UP001321479">
    <property type="component" value="Segment"/>
</dbReference>
<organism evidence="1 2">
    <name type="scientific">Cotonvirus japonicus</name>
    <dbReference type="NCBI Taxonomy" id="2811091"/>
    <lineage>
        <taxon>Viruses</taxon>
        <taxon>Varidnaviria</taxon>
        <taxon>Bamfordvirae</taxon>
        <taxon>Nucleocytoviricota</taxon>
        <taxon>Megaviricetes</taxon>
        <taxon>Imitervirales</taxon>
        <taxon>Mimiviridae</taxon>
        <taxon>Megamimivirinae</taxon>
        <taxon>Cotonvirus</taxon>
        <taxon>Cotonvirus japonicum</taxon>
    </lineage>
</organism>
<proteinExistence type="predicted"/>
<keyword evidence="2" id="KW-1185">Reference proteome</keyword>
<dbReference type="RefSeq" id="YP_010842309.1">
    <property type="nucleotide sequence ID" value="NC_079139.1"/>
</dbReference>
<protein>
    <submittedName>
        <fullName evidence="1">Uncharacterized protein</fullName>
    </submittedName>
</protein>